<keyword evidence="2" id="KW-1185">Reference proteome</keyword>
<accession>A0A183IQR2</accession>
<proteinExistence type="predicted"/>
<organism evidence="3">
    <name type="scientific">Soboliphyme baturini</name>
    <dbReference type="NCBI Taxonomy" id="241478"/>
    <lineage>
        <taxon>Eukaryota</taxon>
        <taxon>Metazoa</taxon>
        <taxon>Ecdysozoa</taxon>
        <taxon>Nematoda</taxon>
        <taxon>Enoplea</taxon>
        <taxon>Dorylaimia</taxon>
        <taxon>Dioctophymatida</taxon>
        <taxon>Dioctophymatoidea</taxon>
        <taxon>Soboliphymatidae</taxon>
        <taxon>Soboliphyme</taxon>
    </lineage>
</organism>
<reference evidence="3" key="1">
    <citation type="submission" date="2016-06" db="UniProtKB">
        <authorList>
            <consortium name="WormBaseParasite"/>
        </authorList>
    </citation>
    <scope>IDENTIFICATION</scope>
</reference>
<dbReference type="SUPFAM" id="SSF47769">
    <property type="entry name" value="SAM/Pointed domain"/>
    <property type="match status" value="1"/>
</dbReference>
<dbReference type="OrthoDB" id="10067653at2759"/>
<dbReference type="InterPro" id="IPR013761">
    <property type="entry name" value="SAM/pointed_sf"/>
</dbReference>
<dbReference type="Proteomes" id="UP000270296">
    <property type="component" value="Unassembled WGS sequence"/>
</dbReference>
<dbReference type="WBParaSite" id="SBAD_0000619401-mRNA-1">
    <property type="protein sequence ID" value="SBAD_0000619401-mRNA-1"/>
    <property type="gene ID" value="SBAD_0000619401"/>
</dbReference>
<dbReference type="EMBL" id="UZAM01009376">
    <property type="protein sequence ID" value="VDP08785.1"/>
    <property type="molecule type" value="Genomic_DNA"/>
</dbReference>
<dbReference type="PANTHER" id="PTHR21359:SF1">
    <property type="entry name" value="DUF5577 DOMAIN-CONTAINING PROTEIN"/>
    <property type="match status" value="1"/>
</dbReference>
<evidence type="ECO:0000313" key="2">
    <source>
        <dbReference type="Proteomes" id="UP000270296"/>
    </source>
</evidence>
<name>A0A183IQR2_9BILA</name>
<dbReference type="InterPro" id="IPR039161">
    <property type="entry name" value="C19orf47-like"/>
</dbReference>
<dbReference type="PANTHER" id="PTHR21359">
    <property type="entry name" value="DUF5577 DOMAIN-CONTAINING PROTEIN"/>
    <property type="match status" value="1"/>
</dbReference>
<evidence type="ECO:0000313" key="1">
    <source>
        <dbReference type="EMBL" id="VDP08785.1"/>
    </source>
</evidence>
<dbReference type="AlphaFoldDB" id="A0A183IQR2"/>
<reference evidence="1 2" key="2">
    <citation type="submission" date="2018-11" db="EMBL/GenBank/DDBJ databases">
        <authorList>
            <consortium name="Pathogen Informatics"/>
        </authorList>
    </citation>
    <scope>NUCLEOTIDE SEQUENCE [LARGE SCALE GENOMIC DNA]</scope>
</reference>
<sequence>PSAWQNFLEAAGLQKPIALQYGTLFAENRIRTNMLPDLTKEVLKEMGIRAIGDIMLILNHCKQQYLSQVVAWLGVLVIVHVLETVPLFVC</sequence>
<gene>
    <name evidence="1" type="ORF">SBAD_LOCUS5959</name>
</gene>
<dbReference type="Pfam" id="PF18017">
    <property type="entry name" value="SAM_4"/>
    <property type="match status" value="1"/>
</dbReference>
<dbReference type="GO" id="GO:0005634">
    <property type="term" value="C:nucleus"/>
    <property type="evidence" value="ECO:0007669"/>
    <property type="project" value="TreeGrafter"/>
</dbReference>
<dbReference type="Gene3D" id="1.10.150.50">
    <property type="entry name" value="Transcription Factor, Ets-1"/>
    <property type="match status" value="1"/>
</dbReference>
<protein>
    <submittedName>
        <fullName evidence="3">SAM domain-containing protein</fullName>
    </submittedName>
</protein>
<evidence type="ECO:0000313" key="3">
    <source>
        <dbReference type="WBParaSite" id="SBAD_0000619401-mRNA-1"/>
    </source>
</evidence>